<dbReference type="EMBL" id="JACHLP010000005">
    <property type="protein sequence ID" value="MBB4844032.1"/>
    <property type="molecule type" value="Genomic_DNA"/>
</dbReference>
<dbReference type="GO" id="GO:0046872">
    <property type="term" value="F:metal ion binding"/>
    <property type="evidence" value="ECO:0007669"/>
    <property type="project" value="UniProtKB-KW"/>
</dbReference>
<dbReference type="InterPro" id="IPR034804">
    <property type="entry name" value="SQR/QFR_C/D"/>
</dbReference>
<dbReference type="Gene3D" id="1.20.1300.10">
    <property type="entry name" value="Fumarate reductase/succinate dehydrogenase, transmembrane subunit"/>
    <property type="match status" value="1"/>
</dbReference>
<comment type="subunit">
    <text evidence="11">Part of an enzyme complex containing four subunits: a flavoprotein, an iron-sulfur protein, plus two membrane-anchoring proteins, SdhC and SdhD. The complex can form homotrimers.</text>
</comment>
<evidence type="ECO:0000256" key="4">
    <source>
        <dbReference type="ARBA" id="ARBA00020076"/>
    </source>
</evidence>
<proteinExistence type="inferred from homology"/>
<keyword evidence="8 13" id="KW-1133">Transmembrane helix</keyword>
<accession>A0A840LBK3</accession>
<comment type="subcellular location">
    <subcellularLocation>
        <location evidence="2">Membrane</location>
    </subcellularLocation>
</comment>
<dbReference type="GO" id="GO:0009055">
    <property type="term" value="F:electron transfer activity"/>
    <property type="evidence" value="ECO:0007669"/>
    <property type="project" value="InterPro"/>
</dbReference>
<sequence>MTNTTKNPTARREFRNVNFFSDLPGYRLPPAGIVSILHRVSGLLMFLLLPFIIWMFDTSLTSEISYDVFTNAFVAGIGFLPGWFVKLVVLGLIWGYLHHFIAGVRHLWMDATHSVSKEQGHSSAVVTLALSVLLTLLLGAKLFGLY</sequence>
<feature type="transmembrane region" description="Helical" evidence="13">
    <location>
        <begin position="124"/>
        <end position="143"/>
    </location>
</feature>
<dbReference type="AlphaFoldDB" id="A0A840LBK3"/>
<evidence type="ECO:0000256" key="10">
    <source>
        <dbReference type="ARBA" id="ARBA00023136"/>
    </source>
</evidence>
<comment type="caution">
    <text evidence="14">The sequence shown here is derived from an EMBL/GenBank/DDBJ whole genome shotgun (WGS) entry which is preliminary data.</text>
</comment>
<dbReference type="GO" id="GO:0006099">
    <property type="term" value="P:tricarboxylic acid cycle"/>
    <property type="evidence" value="ECO:0007669"/>
    <property type="project" value="InterPro"/>
</dbReference>
<evidence type="ECO:0000313" key="15">
    <source>
        <dbReference type="Proteomes" id="UP000562027"/>
    </source>
</evidence>
<evidence type="ECO:0000256" key="7">
    <source>
        <dbReference type="ARBA" id="ARBA00022723"/>
    </source>
</evidence>
<organism evidence="14 15">
    <name type="scientific">Roseateles oligotrophus</name>
    <dbReference type="NCBI Taxonomy" id="1769250"/>
    <lineage>
        <taxon>Bacteria</taxon>
        <taxon>Pseudomonadati</taxon>
        <taxon>Pseudomonadota</taxon>
        <taxon>Betaproteobacteria</taxon>
        <taxon>Burkholderiales</taxon>
        <taxon>Sphaerotilaceae</taxon>
        <taxon>Roseateles</taxon>
    </lineage>
</organism>
<evidence type="ECO:0000256" key="11">
    <source>
        <dbReference type="ARBA" id="ARBA00025912"/>
    </source>
</evidence>
<feature type="binding site" description="axial binding residue" evidence="12">
    <location>
        <position position="99"/>
    </location>
    <ligand>
        <name>heme</name>
        <dbReference type="ChEBI" id="CHEBI:30413"/>
        <note>ligand shared with second transmembrane subunit</note>
    </ligand>
    <ligandPart>
        <name>Fe</name>
        <dbReference type="ChEBI" id="CHEBI:18248"/>
    </ligandPart>
</feature>
<gene>
    <name evidence="14" type="ORF">HNP55_002568</name>
</gene>
<keyword evidence="9 12" id="KW-0408">Iron</keyword>
<keyword evidence="7 12" id="KW-0479">Metal-binding</keyword>
<dbReference type="PIRSF" id="PIRSF000178">
    <property type="entry name" value="SDH_cyt_b560"/>
    <property type="match status" value="1"/>
</dbReference>
<evidence type="ECO:0000256" key="3">
    <source>
        <dbReference type="ARBA" id="ARBA00007244"/>
    </source>
</evidence>
<dbReference type="InterPro" id="IPR014314">
    <property type="entry name" value="Succ_DH_cytb556"/>
</dbReference>
<comment type="similarity">
    <text evidence="3">Belongs to the cytochrome b560 family.</text>
</comment>
<evidence type="ECO:0000256" key="6">
    <source>
        <dbReference type="ARBA" id="ARBA00022692"/>
    </source>
</evidence>
<dbReference type="NCBIfam" id="TIGR02970">
    <property type="entry name" value="succ_dehyd_cytB"/>
    <property type="match status" value="1"/>
</dbReference>
<evidence type="ECO:0000256" key="13">
    <source>
        <dbReference type="SAM" id="Phobius"/>
    </source>
</evidence>
<dbReference type="GO" id="GO:0016020">
    <property type="term" value="C:membrane"/>
    <property type="evidence" value="ECO:0007669"/>
    <property type="project" value="UniProtKB-SubCell"/>
</dbReference>
<keyword evidence="6 13" id="KW-0812">Transmembrane</keyword>
<dbReference type="Pfam" id="PF01127">
    <property type="entry name" value="Sdh_cyt"/>
    <property type="match status" value="1"/>
</dbReference>
<name>A0A840LBK3_9BURK</name>
<dbReference type="InterPro" id="IPR000701">
    <property type="entry name" value="SuccDH_FuR_B_TM-su"/>
</dbReference>
<protein>
    <recommendedName>
        <fullName evidence="4">Succinate dehydrogenase cytochrome b556 subunit</fullName>
    </recommendedName>
</protein>
<evidence type="ECO:0000256" key="1">
    <source>
        <dbReference type="ARBA" id="ARBA00004050"/>
    </source>
</evidence>
<reference evidence="14 15" key="1">
    <citation type="submission" date="2020-08" db="EMBL/GenBank/DDBJ databases">
        <title>Functional genomics of gut bacteria from endangered species of beetles.</title>
        <authorList>
            <person name="Carlos-Shanley C."/>
        </authorList>
    </citation>
    <scope>NUCLEOTIDE SEQUENCE [LARGE SCALE GENOMIC DNA]</scope>
    <source>
        <strain evidence="14 15">S00239</strain>
    </source>
</reference>
<feature type="transmembrane region" description="Helical" evidence="13">
    <location>
        <begin position="68"/>
        <end position="97"/>
    </location>
</feature>
<keyword evidence="10 13" id="KW-0472">Membrane</keyword>
<evidence type="ECO:0000256" key="5">
    <source>
        <dbReference type="ARBA" id="ARBA00022617"/>
    </source>
</evidence>
<dbReference type="Proteomes" id="UP000562027">
    <property type="component" value="Unassembled WGS sequence"/>
</dbReference>
<dbReference type="RefSeq" id="WP_184299883.1">
    <property type="nucleotide sequence ID" value="NZ_JACHLP010000005.1"/>
</dbReference>
<keyword evidence="15" id="KW-1185">Reference proteome</keyword>
<evidence type="ECO:0000256" key="9">
    <source>
        <dbReference type="ARBA" id="ARBA00023004"/>
    </source>
</evidence>
<comment type="function">
    <text evidence="1">Membrane-anchoring subunit of succinate dehydrogenase (SDH).</text>
</comment>
<feature type="transmembrane region" description="Helical" evidence="13">
    <location>
        <begin position="36"/>
        <end position="56"/>
    </location>
</feature>
<keyword evidence="5 12" id="KW-0349">Heme</keyword>
<evidence type="ECO:0000256" key="8">
    <source>
        <dbReference type="ARBA" id="ARBA00022989"/>
    </source>
</evidence>
<dbReference type="SUPFAM" id="SSF81343">
    <property type="entry name" value="Fumarate reductase respiratory complex transmembrane subunits"/>
    <property type="match status" value="1"/>
</dbReference>
<evidence type="ECO:0000313" key="14">
    <source>
        <dbReference type="EMBL" id="MBB4844032.1"/>
    </source>
</evidence>
<evidence type="ECO:0000256" key="12">
    <source>
        <dbReference type="PIRSR" id="PIRSR000178-1"/>
    </source>
</evidence>
<dbReference type="CDD" id="cd03499">
    <property type="entry name" value="SQR_TypeC_SdhC"/>
    <property type="match status" value="1"/>
</dbReference>
<evidence type="ECO:0000256" key="2">
    <source>
        <dbReference type="ARBA" id="ARBA00004370"/>
    </source>
</evidence>
<comment type="cofactor">
    <cofactor evidence="12">
        <name>heme</name>
        <dbReference type="ChEBI" id="CHEBI:30413"/>
    </cofactor>
    <text evidence="12">The heme is bound between the two transmembrane subunits.</text>
</comment>